<accession>A0A449ACH1</accession>
<gene>
    <name evidence="2" type="ORF">NCTC10118_00110</name>
</gene>
<dbReference type="Proteomes" id="UP000289952">
    <property type="component" value="Chromosome"/>
</dbReference>
<evidence type="ECO:0000256" key="1">
    <source>
        <dbReference type="SAM" id="Phobius"/>
    </source>
</evidence>
<organism evidence="2 3">
    <name type="scientific">Mycoplasmopsis bovirhinis</name>
    <dbReference type="NCBI Taxonomy" id="29553"/>
    <lineage>
        <taxon>Bacteria</taxon>
        <taxon>Bacillati</taxon>
        <taxon>Mycoplasmatota</taxon>
        <taxon>Mycoplasmoidales</taxon>
        <taxon>Metamycoplasmataceae</taxon>
        <taxon>Mycoplasmopsis</taxon>
    </lineage>
</organism>
<dbReference type="RefSeq" id="WP_120161155.1">
    <property type="nucleotide sequence ID" value="NZ_AP018135.1"/>
</dbReference>
<feature type="transmembrane region" description="Helical" evidence="1">
    <location>
        <begin position="60"/>
        <end position="81"/>
    </location>
</feature>
<name>A0A449ACH1_9BACT</name>
<feature type="transmembrane region" description="Helical" evidence="1">
    <location>
        <begin position="9"/>
        <end position="30"/>
    </location>
</feature>
<dbReference type="AlphaFoldDB" id="A0A449ACH1"/>
<keyword evidence="3" id="KW-1185">Reference proteome</keyword>
<sequence>MQGYKRKVITWAIVTFLALIAIIALSIFLANLSNVLELHKTVTLDQKIIDTYNFARSYTIGGLAFSCIIFLMGLIISYSGIKSWKYVEMFS</sequence>
<proteinExistence type="predicted"/>
<keyword evidence="1" id="KW-0472">Membrane</keyword>
<evidence type="ECO:0000313" key="2">
    <source>
        <dbReference type="EMBL" id="VEU62710.1"/>
    </source>
</evidence>
<evidence type="ECO:0000313" key="3">
    <source>
        <dbReference type="Proteomes" id="UP000289952"/>
    </source>
</evidence>
<reference evidence="2 3" key="1">
    <citation type="submission" date="2019-01" db="EMBL/GenBank/DDBJ databases">
        <authorList>
            <consortium name="Pathogen Informatics"/>
        </authorList>
    </citation>
    <scope>NUCLEOTIDE SEQUENCE [LARGE SCALE GENOMIC DNA]</scope>
    <source>
        <strain evidence="2 3">NCTC10118</strain>
    </source>
</reference>
<protein>
    <submittedName>
        <fullName evidence="2">Uncharacterized protein</fullName>
    </submittedName>
</protein>
<dbReference type="EMBL" id="LR214972">
    <property type="protein sequence ID" value="VEU62710.1"/>
    <property type="molecule type" value="Genomic_DNA"/>
</dbReference>
<dbReference type="OrthoDB" id="399879at2"/>
<keyword evidence="1" id="KW-1133">Transmembrane helix</keyword>
<keyword evidence="1" id="KW-0812">Transmembrane</keyword>